<accession>A0A4D7QMU8</accession>
<protein>
    <submittedName>
        <fullName evidence="2">Serine hydroxymethyltransferase</fullName>
    </submittedName>
</protein>
<evidence type="ECO:0000313" key="3">
    <source>
        <dbReference type="Proteomes" id="UP000298588"/>
    </source>
</evidence>
<name>A0A4D7QMU8_9HYPH</name>
<dbReference type="RefSeq" id="WP_137100167.1">
    <property type="nucleotide sequence ID" value="NZ_CP039865.1"/>
</dbReference>
<sequence length="67" mass="7334">MVESRDATVYFEHIRIGQVVRVAAVCALTGTEVVVMGPANTAPSALEKLALRKLKLRIERDGSEPLR</sequence>
<dbReference type="Pfam" id="PF21839">
    <property type="entry name" value="DUF6898"/>
    <property type="match status" value="1"/>
</dbReference>
<dbReference type="GO" id="GO:0008168">
    <property type="term" value="F:methyltransferase activity"/>
    <property type="evidence" value="ECO:0007669"/>
    <property type="project" value="UniProtKB-KW"/>
</dbReference>
<dbReference type="Proteomes" id="UP000298588">
    <property type="component" value="Chromosome"/>
</dbReference>
<keyword evidence="2" id="KW-0489">Methyltransferase</keyword>
<dbReference type="AlphaFoldDB" id="A0A4D7QMU8"/>
<dbReference type="OrthoDB" id="8454594at2"/>
<dbReference type="EMBL" id="CP039865">
    <property type="protein sequence ID" value="QCK86836.1"/>
    <property type="molecule type" value="Genomic_DNA"/>
</dbReference>
<organism evidence="2 3">
    <name type="scientific">Phreatobacter aquaticus</name>
    <dbReference type="NCBI Taxonomy" id="2570229"/>
    <lineage>
        <taxon>Bacteria</taxon>
        <taxon>Pseudomonadati</taxon>
        <taxon>Pseudomonadota</taxon>
        <taxon>Alphaproteobacteria</taxon>
        <taxon>Hyphomicrobiales</taxon>
        <taxon>Phreatobacteraceae</taxon>
        <taxon>Phreatobacter</taxon>
    </lineage>
</organism>
<dbReference type="KEGG" id="paqt:E8L99_14275"/>
<dbReference type="GO" id="GO:0032259">
    <property type="term" value="P:methylation"/>
    <property type="evidence" value="ECO:0007669"/>
    <property type="project" value="UniProtKB-KW"/>
</dbReference>
<dbReference type="InterPro" id="IPR054193">
    <property type="entry name" value="DUF6898"/>
</dbReference>
<evidence type="ECO:0000313" key="2">
    <source>
        <dbReference type="EMBL" id="QCK86836.1"/>
    </source>
</evidence>
<keyword evidence="3" id="KW-1185">Reference proteome</keyword>
<gene>
    <name evidence="2" type="ORF">E8L99_14275</name>
</gene>
<evidence type="ECO:0000259" key="1">
    <source>
        <dbReference type="Pfam" id="PF21839"/>
    </source>
</evidence>
<reference evidence="2 3" key="1">
    <citation type="submission" date="2019-04" db="EMBL/GenBank/DDBJ databases">
        <title>Phreatobacter aquaticus sp. nov.</title>
        <authorList>
            <person name="Choi A."/>
            <person name="Baek K."/>
        </authorList>
    </citation>
    <scope>NUCLEOTIDE SEQUENCE [LARGE SCALE GENOMIC DNA]</scope>
    <source>
        <strain evidence="2 3">NMCR1094</strain>
    </source>
</reference>
<feature type="domain" description="DUF6898" evidence="1">
    <location>
        <begin position="7"/>
        <end position="60"/>
    </location>
</feature>
<keyword evidence="2" id="KW-0808">Transferase</keyword>
<proteinExistence type="predicted"/>